<protein>
    <submittedName>
        <fullName evidence="1">Type II toxin-antitoxin system PemK/MazF family toxin</fullName>
    </submittedName>
</protein>
<dbReference type="InterPro" id="IPR003477">
    <property type="entry name" value="PemK-like"/>
</dbReference>
<dbReference type="Gene3D" id="2.30.30.110">
    <property type="match status" value="1"/>
</dbReference>
<dbReference type="InterPro" id="IPR011067">
    <property type="entry name" value="Plasmid_toxin/cell-grow_inhib"/>
</dbReference>
<dbReference type="GO" id="GO:0006402">
    <property type="term" value="P:mRNA catabolic process"/>
    <property type="evidence" value="ECO:0007669"/>
    <property type="project" value="TreeGrafter"/>
</dbReference>
<reference evidence="1 2" key="1">
    <citation type="submission" date="2019-02" db="EMBL/GenBank/DDBJ databases">
        <title>Halonotius sp. a new haloqrchaeon isolated from saline water.</title>
        <authorList>
            <person name="Duran-Viseras A."/>
            <person name="Sanchez-Porro C."/>
            <person name="Ventosa A."/>
        </authorList>
    </citation>
    <scope>NUCLEOTIDE SEQUENCE [LARGE SCALE GENOMIC DNA]</scope>
    <source>
        <strain evidence="1 2">F9-27</strain>
    </source>
</reference>
<dbReference type="GO" id="GO:0003677">
    <property type="term" value="F:DNA binding"/>
    <property type="evidence" value="ECO:0007669"/>
    <property type="project" value="InterPro"/>
</dbReference>
<dbReference type="SUPFAM" id="SSF50118">
    <property type="entry name" value="Cell growth inhibitor/plasmid maintenance toxic component"/>
    <property type="match status" value="1"/>
</dbReference>
<dbReference type="GO" id="GO:0004521">
    <property type="term" value="F:RNA endonuclease activity"/>
    <property type="evidence" value="ECO:0007669"/>
    <property type="project" value="TreeGrafter"/>
</dbReference>
<sequence length="119" mass="13336">MVRRGDIVRVDLGGPDDDDSRGSELYKSRRAVVIQNDTGNKFSPTTIVAPLSKGHTEYPFHVNLPRSMAELEVDSHVQLDQIRTVDIEKRITDHFGHVTDSQLADIDDAIRVSLGLLER</sequence>
<evidence type="ECO:0000313" key="1">
    <source>
        <dbReference type="EMBL" id="TQQ82055.1"/>
    </source>
</evidence>
<dbReference type="PANTHER" id="PTHR33988">
    <property type="entry name" value="ENDORIBONUCLEASE MAZF-RELATED"/>
    <property type="match status" value="1"/>
</dbReference>
<proteinExistence type="predicted"/>
<keyword evidence="2" id="KW-1185">Reference proteome</keyword>
<gene>
    <name evidence="1" type="ORF">EWF95_03695</name>
</gene>
<accession>A0A544QRJ5</accession>
<dbReference type="RefSeq" id="WP_142442707.1">
    <property type="nucleotide sequence ID" value="NZ_SESI01000001.1"/>
</dbReference>
<evidence type="ECO:0000313" key="2">
    <source>
        <dbReference type="Proteomes" id="UP000315385"/>
    </source>
</evidence>
<name>A0A544QRJ5_9EURY</name>
<dbReference type="GO" id="GO:0016075">
    <property type="term" value="P:rRNA catabolic process"/>
    <property type="evidence" value="ECO:0007669"/>
    <property type="project" value="TreeGrafter"/>
</dbReference>
<dbReference type="PIRSF" id="PIRSF033490">
    <property type="entry name" value="MazF"/>
    <property type="match status" value="1"/>
</dbReference>
<dbReference type="Proteomes" id="UP000315385">
    <property type="component" value="Unassembled WGS sequence"/>
</dbReference>
<dbReference type="Pfam" id="PF02452">
    <property type="entry name" value="PemK_toxin"/>
    <property type="match status" value="1"/>
</dbReference>
<comment type="caution">
    <text evidence="1">The sequence shown here is derived from an EMBL/GenBank/DDBJ whole genome shotgun (WGS) entry which is preliminary data.</text>
</comment>
<dbReference type="EMBL" id="SESI01000001">
    <property type="protein sequence ID" value="TQQ82055.1"/>
    <property type="molecule type" value="Genomic_DNA"/>
</dbReference>
<dbReference type="AlphaFoldDB" id="A0A544QRJ5"/>
<organism evidence="1 2">
    <name type="scientific">Halonotius roseus</name>
    <dbReference type="NCBI Taxonomy" id="2511997"/>
    <lineage>
        <taxon>Archaea</taxon>
        <taxon>Methanobacteriati</taxon>
        <taxon>Methanobacteriota</taxon>
        <taxon>Stenosarchaea group</taxon>
        <taxon>Halobacteria</taxon>
        <taxon>Halobacteriales</taxon>
        <taxon>Haloferacaceae</taxon>
        <taxon>Halonotius</taxon>
    </lineage>
</organism>